<dbReference type="Gene3D" id="3.40.960.10">
    <property type="entry name" value="VSR Endonuclease"/>
    <property type="match status" value="1"/>
</dbReference>
<dbReference type="CDD" id="cd01038">
    <property type="entry name" value="Endonuclease_DUF559"/>
    <property type="match status" value="1"/>
</dbReference>
<dbReference type="KEGG" id="niy:FQ775_00045"/>
<gene>
    <name evidence="3" type="ORF">FQ775_00045</name>
</gene>
<proteinExistence type="predicted"/>
<dbReference type="RefSeq" id="WP_146297390.1">
    <property type="nucleotide sequence ID" value="NZ_CP042301.2"/>
</dbReference>
<keyword evidence="3" id="KW-0255">Endonuclease</keyword>
<dbReference type="OrthoDB" id="9798754at2"/>
<dbReference type="InterPro" id="IPR011335">
    <property type="entry name" value="Restrct_endonuc-II-like"/>
</dbReference>
<keyword evidence="3" id="KW-0540">Nuclease</keyword>
<dbReference type="SUPFAM" id="SSF52980">
    <property type="entry name" value="Restriction endonuclease-like"/>
    <property type="match status" value="1"/>
</dbReference>
<reference evidence="3" key="1">
    <citation type="submission" date="2020-04" db="EMBL/GenBank/DDBJ databases">
        <title>Nitratireductor sp. nov. isolated from mangrove soil.</title>
        <authorList>
            <person name="Ye Y."/>
        </authorList>
    </citation>
    <scope>NUCLEOTIDE SEQUENCE</scope>
    <source>
        <strain evidence="3">SY7</strain>
    </source>
</reference>
<dbReference type="InterPro" id="IPR007569">
    <property type="entry name" value="DUF559"/>
</dbReference>
<dbReference type="AlphaFoldDB" id="A0A5B8KTG5"/>
<accession>A0A5B8KTG5</accession>
<keyword evidence="3" id="KW-0378">Hydrolase</keyword>
<evidence type="ECO:0000313" key="3">
    <source>
        <dbReference type="EMBL" id="QDY98894.1"/>
    </source>
</evidence>
<evidence type="ECO:0000313" key="4">
    <source>
        <dbReference type="Proteomes" id="UP000321389"/>
    </source>
</evidence>
<evidence type="ECO:0000256" key="1">
    <source>
        <dbReference type="SAM" id="MobiDB-lite"/>
    </source>
</evidence>
<dbReference type="GO" id="GO:0004519">
    <property type="term" value="F:endonuclease activity"/>
    <property type="evidence" value="ECO:0007669"/>
    <property type="project" value="UniProtKB-KW"/>
</dbReference>
<organism evidence="3 4">
    <name type="scientific">Nitratireductor mangrovi</name>
    <dbReference type="NCBI Taxonomy" id="2599600"/>
    <lineage>
        <taxon>Bacteria</taxon>
        <taxon>Pseudomonadati</taxon>
        <taxon>Pseudomonadota</taxon>
        <taxon>Alphaproteobacteria</taxon>
        <taxon>Hyphomicrobiales</taxon>
        <taxon>Phyllobacteriaceae</taxon>
        <taxon>Nitratireductor</taxon>
    </lineage>
</organism>
<dbReference type="Pfam" id="PF04480">
    <property type="entry name" value="DUF559"/>
    <property type="match status" value="1"/>
</dbReference>
<dbReference type="PANTHER" id="PTHR38590">
    <property type="entry name" value="BLL0828 PROTEIN"/>
    <property type="match status" value="1"/>
</dbReference>
<dbReference type="EMBL" id="CP042301">
    <property type="protein sequence ID" value="QDY98894.1"/>
    <property type="molecule type" value="Genomic_DNA"/>
</dbReference>
<evidence type="ECO:0000259" key="2">
    <source>
        <dbReference type="Pfam" id="PF04480"/>
    </source>
</evidence>
<protein>
    <submittedName>
        <fullName evidence="3">Endonuclease domain-containing protein</fullName>
    </submittedName>
</protein>
<sequence>MSHYRVPATHRANARKMRKVMTEAELKLWSELRGHRLMRLGFRRQMPISGYIVDFACPARKIIVEVDGSQHGRTGAALRDRARDRRLNLLGWTVLRFWNDDAGVCDHIATVAGLSAADATAQAPRGHAPIKGQATSAARLHGSHRS</sequence>
<keyword evidence="4" id="KW-1185">Reference proteome</keyword>
<dbReference type="PANTHER" id="PTHR38590:SF1">
    <property type="entry name" value="BLL0828 PROTEIN"/>
    <property type="match status" value="1"/>
</dbReference>
<name>A0A5B8KTG5_9HYPH</name>
<feature type="region of interest" description="Disordered" evidence="1">
    <location>
        <begin position="123"/>
        <end position="146"/>
    </location>
</feature>
<dbReference type="InterPro" id="IPR047216">
    <property type="entry name" value="Endonuclease_DUF559_bact"/>
</dbReference>
<feature type="domain" description="DUF559" evidence="2">
    <location>
        <begin position="10"/>
        <end position="101"/>
    </location>
</feature>
<dbReference type="Proteomes" id="UP000321389">
    <property type="component" value="Chromosome"/>
</dbReference>